<dbReference type="InterPro" id="IPR036775">
    <property type="entry name" value="DNA_pol_Y-fam_lit_finger_sf"/>
</dbReference>
<evidence type="ECO:0000256" key="3">
    <source>
        <dbReference type="ARBA" id="ARBA00022679"/>
    </source>
</evidence>
<evidence type="ECO:0000256" key="9">
    <source>
        <dbReference type="ARBA" id="ARBA00022932"/>
    </source>
</evidence>
<keyword evidence="10" id="KW-0234">DNA repair</keyword>
<dbReference type="EC" id="2.7.7.7" evidence="2"/>
<feature type="region of interest" description="Disordered" evidence="12">
    <location>
        <begin position="267"/>
        <end position="287"/>
    </location>
</feature>
<evidence type="ECO:0000256" key="4">
    <source>
        <dbReference type="ARBA" id="ARBA00022695"/>
    </source>
</evidence>
<keyword evidence="7" id="KW-0227">DNA damage</keyword>
<keyword evidence="3" id="KW-0808">Transferase</keyword>
<keyword evidence="4" id="KW-0548">Nucleotidyltransferase</keyword>
<dbReference type="Gene3D" id="3.30.1490.100">
    <property type="entry name" value="DNA polymerase, Y-family, little finger domain"/>
    <property type="match status" value="1"/>
</dbReference>
<keyword evidence="9" id="KW-0239">DNA-directed DNA polymerase</keyword>
<gene>
    <name evidence="15" type="ORF">PECAL_5P25580</name>
</gene>
<dbReference type="PANTHER" id="PTHR11076:SF33">
    <property type="entry name" value="DNA POLYMERASE KAPPA"/>
    <property type="match status" value="1"/>
</dbReference>
<dbReference type="Pfam" id="PF11799">
    <property type="entry name" value="IMS_C"/>
    <property type="match status" value="1"/>
</dbReference>
<dbReference type="GO" id="GO:0003684">
    <property type="term" value="F:damaged DNA binding"/>
    <property type="evidence" value="ECO:0007669"/>
    <property type="project" value="InterPro"/>
</dbReference>
<evidence type="ECO:0000259" key="13">
    <source>
        <dbReference type="PROSITE" id="PS50030"/>
    </source>
</evidence>
<organism evidence="15 16">
    <name type="scientific">Pelagomonas calceolata</name>
    <dbReference type="NCBI Taxonomy" id="35677"/>
    <lineage>
        <taxon>Eukaryota</taxon>
        <taxon>Sar</taxon>
        <taxon>Stramenopiles</taxon>
        <taxon>Ochrophyta</taxon>
        <taxon>Pelagophyceae</taxon>
        <taxon>Pelagomonadales</taxon>
        <taxon>Pelagomonadaceae</taxon>
        <taxon>Pelagomonas</taxon>
    </lineage>
</organism>
<dbReference type="Gene3D" id="3.40.1170.60">
    <property type="match status" value="1"/>
</dbReference>
<dbReference type="Pfam" id="PF11798">
    <property type="entry name" value="IMS_HHH"/>
    <property type="match status" value="1"/>
</dbReference>
<dbReference type="GO" id="GO:0003887">
    <property type="term" value="F:DNA-directed DNA polymerase activity"/>
    <property type="evidence" value="ECO:0007669"/>
    <property type="project" value="UniProtKB-KW"/>
</dbReference>
<evidence type="ECO:0000256" key="10">
    <source>
        <dbReference type="ARBA" id="ARBA00023204"/>
    </source>
</evidence>
<keyword evidence="6" id="KW-0479">Metal-binding</keyword>
<reference evidence="15" key="1">
    <citation type="submission" date="2021-11" db="EMBL/GenBank/DDBJ databases">
        <authorList>
            <consortium name="Genoscope - CEA"/>
            <person name="William W."/>
        </authorList>
    </citation>
    <scope>NUCLEOTIDE SEQUENCE</scope>
</reference>
<dbReference type="Gene3D" id="3.30.70.270">
    <property type="match status" value="2"/>
</dbReference>
<dbReference type="Pfam" id="PF00627">
    <property type="entry name" value="UBA"/>
    <property type="match status" value="1"/>
</dbReference>
<evidence type="ECO:0000256" key="5">
    <source>
        <dbReference type="ARBA" id="ARBA00022705"/>
    </source>
</evidence>
<dbReference type="GO" id="GO:0006260">
    <property type="term" value="P:DNA replication"/>
    <property type="evidence" value="ECO:0007669"/>
    <property type="project" value="UniProtKB-KW"/>
</dbReference>
<evidence type="ECO:0000313" key="16">
    <source>
        <dbReference type="Proteomes" id="UP000789595"/>
    </source>
</evidence>
<evidence type="ECO:0000256" key="12">
    <source>
        <dbReference type="SAM" id="MobiDB-lite"/>
    </source>
</evidence>
<evidence type="ECO:0000256" key="11">
    <source>
        <dbReference type="ARBA" id="ARBA00049244"/>
    </source>
</evidence>
<dbReference type="InterPro" id="IPR017961">
    <property type="entry name" value="DNA_pol_Y-fam_little_finger"/>
</dbReference>
<dbReference type="SMART" id="SM00165">
    <property type="entry name" value="UBA"/>
    <property type="match status" value="1"/>
</dbReference>
<dbReference type="InterPro" id="IPR024728">
    <property type="entry name" value="PolY_HhH_motif"/>
</dbReference>
<dbReference type="InterPro" id="IPR050116">
    <property type="entry name" value="DNA_polymerase-Y"/>
</dbReference>
<dbReference type="AlphaFoldDB" id="A0A8J2SWS4"/>
<dbReference type="GO" id="GO:0006281">
    <property type="term" value="P:DNA repair"/>
    <property type="evidence" value="ECO:0007669"/>
    <property type="project" value="UniProtKB-KW"/>
</dbReference>
<comment type="similarity">
    <text evidence="1">Belongs to the DNA polymerase type-Y family.</text>
</comment>
<dbReference type="SUPFAM" id="SSF56672">
    <property type="entry name" value="DNA/RNA polymerases"/>
    <property type="match status" value="1"/>
</dbReference>
<dbReference type="SUPFAM" id="SSF46934">
    <property type="entry name" value="UBA-like"/>
    <property type="match status" value="1"/>
</dbReference>
<evidence type="ECO:0000256" key="1">
    <source>
        <dbReference type="ARBA" id="ARBA00010945"/>
    </source>
</evidence>
<dbReference type="SUPFAM" id="SSF100879">
    <property type="entry name" value="Lesion bypass DNA polymerase (Y-family), little finger domain"/>
    <property type="match status" value="1"/>
</dbReference>
<dbReference type="PROSITE" id="PS50030">
    <property type="entry name" value="UBA"/>
    <property type="match status" value="1"/>
</dbReference>
<dbReference type="Gene3D" id="1.10.150.810">
    <property type="match status" value="2"/>
</dbReference>
<dbReference type="PANTHER" id="PTHR11076">
    <property type="entry name" value="DNA REPAIR POLYMERASE UMUC / TRANSFERASE FAMILY MEMBER"/>
    <property type="match status" value="1"/>
</dbReference>
<evidence type="ECO:0000256" key="6">
    <source>
        <dbReference type="ARBA" id="ARBA00022723"/>
    </source>
</evidence>
<feature type="compositionally biased region" description="Acidic residues" evidence="12">
    <location>
        <begin position="268"/>
        <end position="284"/>
    </location>
</feature>
<dbReference type="InterPro" id="IPR001126">
    <property type="entry name" value="UmuC"/>
</dbReference>
<comment type="caution">
    <text evidence="15">The sequence shown here is derived from an EMBL/GenBank/DDBJ whole genome shotgun (WGS) entry which is preliminary data.</text>
</comment>
<feature type="domain" description="UmuC" evidence="14">
    <location>
        <begin position="100"/>
        <end position="433"/>
    </location>
</feature>
<dbReference type="FunFam" id="3.30.1490.100:FF:000004">
    <property type="entry name" value="DNA polymerase IV"/>
    <property type="match status" value="1"/>
</dbReference>
<dbReference type="Pfam" id="PF00817">
    <property type="entry name" value="IMS"/>
    <property type="match status" value="1"/>
</dbReference>
<protein>
    <recommendedName>
        <fullName evidence="2">DNA-directed DNA polymerase</fullName>
        <ecNumber evidence="2">2.7.7.7</ecNumber>
    </recommendedName>
</protein>
<evidence type="ECO:0000256" key="7">
    <source>
        <dbReference type="ARBA" id="ARBA00022763"/>
    </source>
</evidence>
<feature type="domain" description="UBA" evidence="13">
    <location>
        <begin position="745"/>
        <end position="784"/>
    </location>
</feature>
<evidence type="ECO:0000256" key="2">
    <source>
        <dbReference type="ARBA" id="ARBA00012417"/>
    </source>
</evidence>
<sequence length="784" mass="84995">MADNDEQVAKNLLVYAADKGTQDVDRQKINAIILEMSGDSKYTNEKKEKRDNSQEWIATARKKLATFDATQRSVARHHLTKTEARFEKRRHELDAAGTCCAVVDFDMFYAAVEIRDRPELKDKPVAVGGIGMISTANYVARKWGVRSAMPGFIGQALCRRGPEFGMPKTELVFVSPDFAKYERVAGIARAIFAQYDPHFRAYSADEAYIDLTRYLRCRVACGDHASARAMLADEALESGASRLAEAREAARRVEELEPELEALRAAGDDEDVIEVEEDDDDDEPPPSREERIAALEAELARARSLVDDAAGAFEELRGRGIDVSSGDMDVVARHVKKRLAEISAAVDALPALDIVADDKAGALAERVLDEMRATVRDATGGLTLSGGLGPNFRLAKVAADQKKPDGQFRVGAGKSAVLEFLRDLPCRKIGGIGRVLEMKLADALNVRTCGDLIDNLPECYCVLGKSAAMGFLHEVALGCGECGGPTDDGEEDDERVIRRKGLGNERTFRPVRGVAALTEKLVRIAGLVSERLVKHDMRAAKWTLKLKTTDFRISTRDTATKKTGKDKYVRSVKAIVKLLKPLLLEAIGEAEAAGTPLEIRLMGVRSSDFEGQYVPLARGQTTLKDVKMKPASPPRPQPAAPAAQKTLADVKFKPVSPPPPRSTHPAPASPASPGATAGIDGADVDPATLSELPPAVRADIERQLALWRKSRRSAPARRPPPKKPRTLDAFLAAPAPAPAAPPPTQVDEPAVAQITSMGFSRKRALAALQQANGDVPRALERLLS</sequence>
<dbReference type="OrthoDB" id="1747274at2759"/>
<dbReference type="Gene3D" id="1.10.8.10">
    <property type="entry name" value="DNA helicase RuvA subunit, C-terminal domain"/>
    <property type="match status" value="1"/>
</dbReference>
<keyword evidence="5" id="KW-0235">DNA replication</keyword>
<comment type="catalytic activity">
    <reaction evidence="11">
        <text>DNA(n) + a 2'-deoxyribonucleoside 5'-triphosphate = DNA(n+1) + diphosphate</text>
        <dbReference type="Rhea" id="RHEA:22508"/>
        <dbReference type="Rhea" id="RHEA-COMP:17339"/>
        <dbReference type="Rhea" id="RHEA-COMP:17340"/>
        <dbReference type="ChEBI" id="CHEBI:33019"/>
        <dbReference type="ChEBI" id="CHEBI:61560"/>
        <dbReference type="ChEBI" id="CHEBI:173112"/>
        <dbReference type="EC" id="2.7.7.7"/>
    </reaction>
</comment>
<dbReference type="InterPro" id="IPR009060">
    <property type="entry name" value="UBA-like_sf"/>
</dbReference>
<feature type="compositionally biased region" description="Basic residues" evidence="12">
    <location>
        <begin position="709"/>
        <end position="724"/>
    </location>
</feature>
<dbReference type="PROSITE" id="PS50173">
    <property type="entry name" value="UMUC"/>
    <property type="match status" value="1"/>
</dbReference>
<feature type="compositionally biased region" description="Pro residues" evidence="12">
    <location>
        <begin position="655"/>
        <end position="670"/>
    </location>
</feature>
<evidence type="ECO:0000313" key="15">
    <source>
        <dbReference type="EMBL" id="CAH0378040.1"/>
    </source>
</evidence>
<dbReference type="EMBL" id="CAKKNE010000005">
    <property type="protein sequence ID" value="CAH0378040.1"/>
    <property type="molecule type" value="Genomic_DNA"/>
</dbReference>
<dbReference type="InterPro" id="IPR015940">
    <property type="entry name" value="UBA"/>
</dbReference>
<dbReference type="GO" id="GO:0046872">
    <property type="term" value="F:metal ion binding"/>
    <property type="evidence" value="ECO:0007669"/>
    <property type="project" value="UniProtKB-KW"/>
</dbReference>
<dbReference type="Proteomes" id="UP000789595">
    <property type="component" value="Unassembled WGS sequence"/>
</dbReference>
<feature type="compositionally biased region" description="Pro residues" evidence="12">
    <location>
        <begin position="735"/>
        <end position="744"/>
    </location>
</feature>
<evidence type="ECO:0000259" key="14">
    <source>
        <dbReference type="PROSITE" id="PS50173"/>
    </source>
</evidence>
<dbReference type="GO" id="GO:0042276">
    <property type="term" value="P:error-prone translesion synthesis"/>
    <property type="evidence" value="ECO:0007669"/>
    <property type="project" value="TreeGrafter"/>
</dbReference>
<accession>A0A8J2SWS4</accession>
<keyword evidence="16" id="KW-1185">Reference proteome</keyword>
<feature type="region of interest" description="Disordered" evidence="12">
    <location>
        <begin position="620"/>
        <end position="696"/>
    </location>
</feature>
<name>A0A8J2SWS4_9STRA</name>
<dbReference type="GO" id="GO:0005634">
    <property type="term" value="C:nucleus"/>
    <property type="evidence" value="ECO:0007669"/>
    <property type="project" value="TreeGrafter"/>
</dbReference>
<dbReference type="InterPro" id="IPR043502">
    <property type="entry name" value="DNA/RNA_pol_sf"/>
</dbReference>
<proteinExistence type="inferred from homology"/>
<feature type="region of interest" description="Disordered" evidence="12">
    <location>
        <begin position="709"/>
        <end position="746"/>
    </location>
</feature>
<keyword evidence="8" id="KW-0460">Magnesium</keyword>
<dbReference type="InterPro" id="IPR043128">
    <property type="entry name" value="Rev_trsase/Diguanyl_cyclase"/>
</dbReference>
<evidence type="ECO:0000256" key="8">
    <source>
        <dbReference type="ARBA" id="ARBA00022842"/>
    </source>
</evidence>